<evidence type="ECO:0000256" key="11">
    <source>
        <dbReference type="ARBA" id="ARBA00025034"/>
    </source>
</evidence>
<gene>
    <name evidence="20" type="ORF">CGZ94_00355</name>
</gene>
<evidence type="ECO:0000256" key="17">
    <source>
        <dbReference type="SAM" id="MobiDB-lite"/>
    </source>
</evidence>
<evidence type="ECO:0000256" key="12">
    <source>
        <dbReference type="ARBA" id="ARBA00026028"/>
    </source>
</evidence>
<keyword evidence="7" id="KW-0653">Protein transport</keyword>
<dbReference type="CDD" id="cd20070">
    <property type="entry name" value="5TM_YidC_Alb3"/>
    <property type="match status" value="1"/>
</dbReference>
<dbReference type="GO" id="GO:0032977">
    <property type="term" value="F:membrane insertase activity"/>
    <property type="evidence" value="ECO:0007669"/>
    <property type="project" value="InterPro"/>
</dbReference>
<dbReference type="Proteomes" id="UP000215896">
    <property type="component" value="Unassembled WGS sequence"/>
</dbReference>
<dbReference type="GO" id="GO:0015031">
    <property type="term" value="P:protein transport"/>
    <property type="evidence" value="ECO:0007669"/>
    <property type="project" value="UniProtKB-KW"/>
</dbReference>
<dbReference type="RefSeq" id="WP_094404689.1">
    <property type="nucleotide sequence ID" value="NZ_NMVO01000001.1"/>
</dbReference>
<proteinExistence type="inferred from homology"/>
<keyword evidence="5" id="KW-1003">Cell membrane</keyword>
<comment type="caution">
    <text evidence="20">The sequence shown here is derived from an EMBL/GenBank/DDBJ whole genome shotgun (WGS) entry which is preliminary data.</text>
</comment>
<dbReference type="InterPro" id="IPR028055">
    <property type="entry name" value="YidC/Oxa/ALB_C"/>
</dbReference>
<dbReference type="EMBL" id="NMVO01000001">
    <property type="protein sequence ID" value="OYO17909.1"/>
    <property type="molecule type" value="Genomic_DNA"/>
</dbReference>
<dbReference type="NCBIfam" id="NF002350">
    <property type="entry name" value="PRK01315.1"/>
    <property type="match status" value="1"/>
</dbReference>
<accession>A0A255GQ25</accession>
<keyword evidence="4" id="KW-0813">Transport</keyword>
<evidence type="ECO:0000256" key="1">
    <source>
        <dbReference type="ARBA" id="ARBA00004651"/>
    </source>
</evidence>
<feature type="compositionally biased region" description="Basic residues" evidence="17">
    <location>
        <begin position="334"/>
        <end position="345"/>
    </location>
</feature>
<evidence type="ECO:0000256" key="6">
    <source>
        <dbReference type="ARBA" id="ARBA00022692"/>
    </source>
</evidence>
<dbReference type="PANTHER" id="PTHR12428:SF65">
    <property type="entry name" value="CYTOCHROME C OXIDASE ASSEMBLY PROTEIN COX18, MITOCHONDRIAL"/>
    <property type="match status" value="1"/>
</dbReference>
<evidence type="ECO:0000256" key="8">
    <source>
        <dbReference type="ARBA" id="ARBA00022989"/>
    </source>
</evidence>
<dbReference type="NCBIfam" id="TIGR03592">
    <property type="entry name" value="yidC_oxa1_cterm"/>
    <property type="match status" value="1"/>
</dbReference>
<evidence type="ECO:0000256" key="13">
    <source>
        <dbReference type="ARBA" id="ARBA00031538"/>
    </source>
</evidence>
<organism evidence="20 21">
    <name type="scientific">Enemella evansiae</name>
    <dbReference type="NCBI Taxonomy" id="2016499"/>
    <lineage>
        <taxon>Bacteria</taxon>
        <taxon>Bacillati</taxon>
        <taxon>Actinomycetota</taxon>
        <taxon>Actinomycetes</taxon>
        <taxon>Propionibacteriales</taxon>
        <taxon>Propionibacteriaceae</taxon>
        <taxon>Enemella</taxon>
    </lineage>
</organism>
<comment type="subcellular location">
    <subcellularLocation>
        <location evidence="1">Cell membrane</location>
        <topology evidence="1">Multi-pass membrane protein</topology>
    </subcellularLocation>
    <subcellularLocation>
        <location evidence="16">Membrane</location>
        <topology evidence="16">Multi-pass membrane protein</topology>
    </subcellularLocation>
</comment>
<evidence type="ECO:0000313" key="20">
    <source>
        <dbReference type="EMBL" id="OYO17909.1"/>
    </source>
</evidence>
<evidence type="ECO:0000256" key="2">
    <source>
        <dbReference type="ARBA" id="ARBA00010527"/>
    </source>
</evidence>
<protein>
    <recommendedName>
        <fullName evidence="3">Membrane protein insertase YidC</fullName>
    </recommendedName>
    <alternativeName>
        <fullName evidence="15">Foldase YidC</fullName>
    </alternativeName>
    <alternativeName>
        <fullName evidence="14">Membrane integrase YidC</fullName>
    </alternativeName>
    <alternativeName>
        <fullName evidence="13">Membrane protein YidC</fullName>
    </alternativeName>
</protein>
<evidence type="ECO:0000256" key="9">
    <source>
        <dbReference type="ARBA" id="ARBA00023136"/>
    </source>
</evidence>
<feature type="transmembrane region" description="Helical" evidence="18">
    <location>
        <begin position="226"/>
        <end position="250"/>
    </location>
</feature>
<feature type="domain" description="Membrane insertase YidC/Oxa/ALB C-terminal" evidence="19">
    <location>
        <begin position="50"/>
        <end position="265"/>
    </location>
</feature>
<evidence type="ECO:0000256" key="15">
    <source>
        <dbReference type="ARBA" id="ARBA00033342"/>
    </source>
</evidence>
<dbReference type="Pfam" id="PF02096">
    <property type="entry name" value="60KD_IMP"/>
    <property type="match status" value="1"/>
</dbReference>
<keyword evidence="6 16" id="KW-0812">Transmembrane</keyword>
<comment type="similarity">
    <text evidence="2">Belongs to the OXA1/ALB3/YidC family. Type 1 subfamily.</text>
</comment>
<evidence type="ECO:0000256" key="5">
    <source>
        <dbReference type="ARBA" id="ARBA00022475"/>
    </source>
</evidence>
<keyword evidence="21" id="KW-1185">Reference proteome</keyword>
<sequence>MPLLTTPGLLPMEGFWDTLMSPLYWAVSGLLVLAHYLFSPLFGTDSGITWTLAILLLTVIIRTALIPLFVRQIRSSRNMQVLQPKVRELQKKYAHDREKLGQETMKLYKDEGVNPMASCFPILLQMPIFFALFNVLNGAARGQARGTFLVDRPELVTSMANAKIFGSVRIADTFLPLSNGFGMIQVVALILILAMVATTFISQKQLMAKNMPPEAMTGPMAQQQKMMLYIFPVVFGIGGVSFPIGLLIYWTASNVWTMGQQFYVIRNSPTPGTPAYEAWEARMVAKGYDPTTVKPGQKPQKRRTVAAEDTSEPTNAELAAENGTDDRPRIQRQQPRRQTRANRKK</sequence>
<feature type="transmembrane region" description="Helical" evidence="18">
    <location>
        <begin position="48"/>
        <end position="70"/>
    </location>
</feature>
<feature type="transmembrane region" description="Helical" evidence="18">
    <location>
        <begin position="182"/>
        <end position="201"/>
    </location>
</feature>
<dbReference type="OrthoDB" id="9780552at2"/>
<comment type="subunit">
    <text evidence="12">Interacts with the Sec translocase complex via SecD. Specifically interacts with transmembrane segments of nascent integral membrane proteins during membrane integration.</text>
</comment>
<dbReference type="InterPro" id="IPR001708">
    <property type="entry name" value="YidC/ALB3/OXA1/COX18"/>
</dbReference>
<evidence type="ECO:0000256" key="4">
    <source>
        <dbReference type="ARBA" id="ARBA00022448"/>
    </source>
</evidence>
<keyword evidence="10" id="KW-0143">Chaperone</keyword>
<evidence type="ECO:0000259" key="19">
    <source>
        <dbReference type="Pfam" id="PF02096"/>
    </source>
</evidence>
<feature type="region of interest" description="Disordered" evidence="17">
    <location>
        <begin position="288"/>
        <end position="345"/>
    </location>
</feature>
<reference evidence="20 21" key="1">
    <citation type="submission" date="2017-07" db="EMBL/GenBank/DDBJ databases">
        <title>Draft whole genome sequences of clinical Proprionibacteriaceae strains.</title>
        <authorList>
            <person name="Bernier A.-M."/>
            <person name="Bernard K."/>
            <person name="Domingo M.-C."/>
        </authorList>
    </citation>
    <scope>NUCLEOTIDE SEQUENCE [LARGE SCALE GENOMIC DNA]</scope>
    <source>
        <strain evidence="20 21">NML 030167</strain>
    </source>
</reference>
<evidence type="ECO:0000256" key="7">
    <source>
        <dbReference type="ARBA" id="ARBA00022927"/>
    </source>
</evidence>
<dbReference type="PANTHER" id="PTHR12428">
    <property type="entry name" value="OXA1"/>
    <property type="match status" value="1"/>
</dbReference>
<dbReference type="AlphaFoldDB" id="A0A255GQ25"/>
<comment type="function">
    <text evidence="11">Required for the insertion and/or proper folding and/or complex formation of integral membrane proteins into the membrane. Involved in integration of membrane proteins that insert both dependently and independently of the Sec translocase complex, as well as at least some lipoproteins. Aids folding of multispanning membrane proteins.</text>
</comment>
<evidence type="ECO:0000256" key="18">
    <source>
        <dbReference type="SAM" id="Phobius"/>
    </source>
</evidence>
<keyword evidence="9 18" id="KW-0472">Membrane</keyword>
<dbReference type="InterPro" id="IPR047196">
    <property type="entry name" value="YidC_ALB_C"/>
</dbReference>
<feature type="transmembrane region" description="Helical" evidence="18">
    <location>
        <begin position="22"/>
        <end position="42"/>
    </location>
</feature>
<dbReference type="GO" id="GO:0051205">
    <property type="term" value="P:protein insertion into membrane"/>
    <property type="evidence" value="ECO:0007669"/>
    <property type="project" value="TreeGrafter"/>
</dbReference>
<name>A0A255GQ25_9ACTN</name>
<evidence type="ECO:0000256" key="3">
    <source>
        <dbReference type="ARBA" id="ARBA00015325"/>
    </source>
</evidence>
<evidence type="ECO:0000313" key="21">
    <source>
        <dbReference type="Proteomes" id="UP000215896"/>
    </source>
</evidence>
<evidence type="ECO:0000256" key="14">
    <source>
        <dbReference type="ARBA" id="ARBA00033245"/>
    </source>
</evidence>
<evidence type="ECO:0000256" key="10">
    <source>
        <dbReference type="ARBA" id="ARBA00023186"/>
    </source>
</evidence>
<dbReference type="GO" id="GO:0005886">
    <property type="term" value="C:plasma membrane"/>
    <property type="evidence" value="ECO:0007669"/>
    <property type="project" value="UniProtKB-SubCell"/>
</dbReference>
<evidence type="ECO:0000256" key="16">
    <source>
        <dbReference type="RuleBase" id="RU003945"/>
    </source>
</evidence>
<keyword evidence="8 18" id="KW-1133">Transmembrane helix</keyword>